<accession>A0A5E8CKS0</accession>
<proteinExistence type="predicted"/>
<reference evidence="1" key="1">
    <citation type="submission" date="2019-09" db="EMBL/GenBank/DDBJ databases">
        <authorList>
            <person name="Needham M D."/>
        </authorList>
    </citation>
    <scope>NUCLEOTIDE SEQUENCE</scope>
</reference>
<evidence type="ECO:0000313" key="1">
    <source>
        <dbReference type="EMBL" id="VVU95309.1"/>
    </source>
</evidence>
<dbReference type="AlphaFoldDB" id="A0A5E8CKS0"/>
<name>A0A5E8CKS0_9ZZZZ</name>
<sequence length="231" mass="27958">MIHLLHNDILSFLFMFLDEKSCIMLSQLKIFLKKESIFKCLIKRNYPIFAISQDFYENFRLIYNSILSCSLKNEFGNNIYNLFDNTSFGWNLTSKMEWYQSKTTPYLHFHFSKTIYFPGIYNLYLRLKIDINSILKPLFFRRKISKDYNIIHNNQSDQYLEKFNNDHVLFLDSPNQEMMRGKEWVYLYICQIETLKIKTIVDLFVQETSFLSRGYCFKNMLFLNDKIQLLN</sequence>
<dbReference type="EMBL" id="CABVLZ010000004">
    <property type="protein sequence ID" value="VVU95309.1"/>
    <property type="molecule type" value="Genomic_DNA"/>
</dbReference>
<protein>
    <submittedName>
        <fullName evidence="1">Uncharacterized protein</fullName>
    </submittedName>
</protein>
<organism evidence="1">
    <name type="scientific">seawater metagenome</name>
    <dbReference type="NCBI Taxonomy" id="1561972"/>
    <lineage>
        <taxon>unclassified sequences</taxon>
        <taxon>metagenomes</taxon>
        <taxon>ecological metagenomes</taxon>
    </lineage>
</organism>
<gene>
    <name evidence="1" type="ORF">CPAV1605_1060</name>
</gene>